<dbReference type="SUPFAM" id="SSF111126">
    <property type="entry name" value="Ligand-binding domain in the NO signalling and Golgi transport"/>
    <property type="match status" value="1"/>
</dbReference>
<evidence type="ECO:0000256" key="9">
    <source>
        <dbReference type="ARBA" id="ARBA00068379"/>
    </source>
</evidence>
<dbReference type="AlphaFoldDB" id="A0A1V9XW25"/>
<dbReference type="PANTHER" id="PTHR20902:SF0">
    <property type="entry name" value="TRAFFICKING PROTEIN PARTICLE COMPLEX SUBUNIT 5"/>
    <property type="match status" value="1"/>
</dbReference>
<keyword evidence="5 10" id="KW-0813">Transport</keyword>
<accession>A0A1V9XW25</accession>
<evidence type="ECO:0000313" key="11">
    <source>
        <dbReference type="EMBL" id="OQR77679.1"/>
    </source>
</evidence>
<comment type="subunit">
    <text evidence="10">Part of the multisubunit TRAPP (transport protein particle) complex.</text>
</comment>
<dbReference type="OrthoDB" id="10254842at2759"/>
<dbReference type="STRING" id="418985.A0A1V9XW25"/>
<dbReference type="GO" id="GO:0006888">
    <property type="term" value="P:endoplasmic reticulum to Golgi vesicle-mediated transport"/>
    <property type="evidence" value="ECO:0007669"/>
    <property type="project" value="TreeGrafter"/>
</dbReference>
<organism evidence="11 12">
    <name type="scientific">Tropilaelaps mercedesae</name>
    <dbReference type="NCBI Taxonomy" id="418985"/>
    <lineage>
        <taxon>Eukaryota</taxon>
        <taxon>Metazoa</taxon>
        <taxon>Ecdysozoa</taxon>
        <taxon>Arthropoda</taxon>
        <taxon>Chelicerata</taxon>
        <taxon>Arachnida</taxon>
        <taxon>Acari</taxon>
        <taxon>Parasitiformes</taxon>
        <taxon>Mesostigmata</taxon>
        <taxon>Gamasina</taxon>
        <taxon>Dermanyssoidea</taxon>
        <taxon>Laelapidae</taxon>
        <taxon>Tropilaelaps</taxon>
    </lineage>
</organism>
<dbReference type="PANTHER" id="PTHR20902">
    <property type="entry name" value="41-2 PROTEIN ANTIGEN-RELATED"/>
    <property type="match status" value="1"/>
</dbReference>
<dbReference type="PIRSF" id="PIRSF017479">
    <property type="entry name" value="TRAPP_I_complex_Trs31"/>
    <property type="match status" value="1"/>
</dbReference>
<evidence type="ECO:0000256" key="2">
    <source>
        <dbReference type="ARBA" id="ARBA00004222"/>
    </source>
</evidence>
<dbReference type="InterPro" id="IPR024096">
    <property type="entry name" value="NO_sig/Golgi_transp_ligand-bd"/>
</dbReference>
<keyword evidence="12" id="KW-1185">Reference proteome</keyword>
<dbReference type="InParanoid" id="A0A1V9XW25"/>
<name>A0A1V9XW25_9ACAR</name>
<evidence type="ECO:0000256" key="6">
    <source>
        <dbReference type="ARBA" id="ARBA00022824"/>
    </source>
</evidence>
<proteinExistence type="inferred from homology"/>
<dbReference type="GO" id="GO:1990072">
    <property type="term" value="C:TRAPPIII protein complex"/>
    <property type="evidence" value="ECO:0007669"/>
    <property type="project" value="TreeGrafter"/>
</dbReference>
<protein>
    <recommendedName>
        <fullName evidence="9 10">Trafficking protein particle complex subunit 5</fullName>
    </recommendedName>
</protein>
<evidence type="ECO:0000256" key="8">
    <source>
        <dbReference type="ARBA" id="ARBA00023034"/>
    </source>
</evidence>
<dbReference type="InterPro" id="IPR007194">
    <property type="entry name" value="TRAPP_component"/>
</dbReference>
<comment type="similarity">
    <text evidence="4 10">Belongs to the TRAPP small subunits family. BET3 subfamily.</text>
</comment>
<evidence type="ECO:0000256" key="7">
    <source>
        <dbReference type="ARBA" id="ARBA00022892"/>
    </source>
</evidence>
<comment type="function">
    <text evidence="1 10">May play a role in vesicular transport from endoplasmic reticulum to Golgi.</text>
</comment>
<dbReference type="FunCoup" id="A0A1V9XW25">
    <property type="interactions" value="386"/>
</dbReference>
<evidence type="ECO:0000256" key="1">
    <source>
        <dbReference type="ARBA" id="ARBA00002910"/>
    </source>
</evidence>
<sequence>MNIIGSSKNKVCNVDKPLIKPRSDIHISLYGLLFSEVVQYCQNRASSISEIQAKLADLGQHIGQRVMDVQAVRDKNFKREIKLIQMLLTIKNTVWKNLFGKEADKLEQANGDDKTYYIVDGEPLVNRFISMPKDLSSLNCAHFMAGIVEAIMVGANFPCKVTALWHDGGTTFIIKLA</sequence>
<dbReference type="GO" id="GO:1990070">
    <property type="term" value="C:TRAPPI protein complex"/>
    <property type="evidence" value="ECO:0007669"/>
    <property type="project" value="TreeGrafter"/>
</dbReference>
<dbReference type="InterPro" id="IPR016696">
    <property type="entry name" value="TRAPP-I_su5"/>
</dbReference>
<comment type="caution">
    <text evidence="11">The sequence shown here is derived from an EMBL/GenBank/DDBJ whole genome shotgun (WGS) entry which is preliminary data.</text>
</comment>
<keyword evidence="6 10" id="KW-0256">Endoplasmic reticulum</keyword>
<evidence type="ECO:0000256" key="4">
    <source>
        <dbReference type="ARBA" id="ARBA00006218"/>
    </source>
</evidence>
<dbReference type="Pfam" id="PF04051">
    <property type="entry name" value="TRAPP"/>
    <property type="match status" value="1"/>
</dbReference>
<evidence type="ECO:0000256" key="10">
    <source>
        <dbReference type="PIRNR" id="PIRNR017479"/>
    </source>
</evidence>
<dbReference type="EMBL" id="MNPL01003235">
    <property type="protein sequence ID" value="OQR77679.1"/>
    <property type="molecule type" value="Genomic_DNA"/>
</dbReference>
<comment type="subcellular location">
    <subcellularLocation>
        <location evidence="3">Endoplasmic reticulum</location>
    </subcellularLocation>
    <subcellularLocation>
        <location evidence="2 10">Golgi apparatus</location>
        <location evidence="2 10">cis-Golgi network</location>
    </subcellularLocation>
</comment>
<dbReference type="GO" id="GO:0005783">
    <property type="term" value="C:endoplasmic reticulum"/>
    <property type="evidence" value="ECO:0007669"/>
    <property type="project" value="UniProtKB-SubCell"/>
</dbReference>
<dbReference type="Proteomes" id="UP000192247">
    <property type="component" value="Unassembled WGS sequence"/>
</dbReference>
<evidence type="ECO:0000256" key="3">
    <source>
        <dbReference type="ARBA" id="ARBA00004240"/>
    </source>
</evidence>
<keyword evidence="7 10" id="KW-0931">ER-Golgi transport</keyword>
<evidence type="ECO:0000313" key="12">
    <source>
        <dbReference type="Proteomes" id="UP000192247"/>
    </source>
</evidence>
<dbReference type="Gene3D" id="3.30.1380.20">
    <property type="entry name" value="Trafficking protein particle complex subunit 3"/>
    <property type="match status" value="1"/>
</dbReference>
<evidence type="ECO:0000256" key="5">
    <source>
        <dbReference type="ARBA" id="ARBA00022448"/>
    </source>
</evidence>
<keyword evidence="8 10" id="KW-0333">Golgi apparatus</keyword>
<dbReference type="FunFam" id="3.30.1380.20:FF:000005">
    <property type="entry name" value="Trafficking protein particle complex subunit 5"/>
    <property type="match status" value="1"/>
</dbReference>
<dbReference type="GO" id="GO:1990071">
    <property type="term" value="C:TRAPPII protein complex"/>
    <property type="evidence" value="ECO:0007669"/>
    <property type="project" value="TreeGrafter"/>
</dbReference>
<dbReference type="CDD" id="cd14943">
    <property type="entry name" value="TRAPPC5_Trs31"/>
    <property type="match status" value="1"/>
</dbReference>
<gene>
    <name evidence="11" type="ORF">BIW11_06916</name>
</gene>
<reference evidence="11 12" key="1">
    <citation type="journal article" date="2017" name="Gigascience">
        <title>Draft genome of the honey bee ectoparasitic mite, Tropilaelaps mercedesae, is shaped by the parasitic life history.</title>
        <authorList>
            <person name="Dong X."/>
            <person name="Armstrong S.D."/>
            <person name="Xia D."/>
            <person name="Makepeace B.L."/>
            <person name="Darby A.C."/>
            <person name="Kadowaki T."/>
        </authorList>
    </citation>
    <scope>NUCLEOTIDE SEQUENCE [LARGE SCALE GENOMIC DNA]</scope>
    <source>
        <strain evidence="11">Wuxi-XJTLU</strain>
    </source>
</reference>